<keyword evidence="3 10" id="KW-0812">Transmembrane</keyword>
<dbReference type="SFLD" id="SFLDS00003">
    <property type="entry name" value="Haloacid_Dehalogenase"/>
    <property type="match status" value="1"/>
</dbReference>
<keyword evidence="10" id="KW-1003">Cell membrane</keyword>
<feature type="transmembrane region" description="Helical" evidence="10">
    <location>
        <begin position="695"/>
        <end position="717"/>
    </location>
</feature>
<sequence>METIDKTPDTDIIETTFPVTGMTCAGCSASVESMLQSQPGVEKAQVNFASMNATVTYYPQEITPEKMQKVIQSIGYDLLIEPSEADVEALEKQRIKDYATLKKRTIGALLLAVPVAVLGMSFHHPSPTLKWIELLLTLPVVFGFGWPFFKRAFAQARHGKANMDTLVALSTGIAFIFSAFNTIYPQYFESRGLDAPIYFEAAAVIVGFILLGKLLEERAKSKTSAALKKLMGLQPKTVKRLENGTETEIKIEEVLMGDILLIRPGEKIPVDGKVVQGESFLDESMLTGEPLPVSKTAGAAVFAGTLNQKGSLQIEARKVGGATVLAQIIKSVQHAQNSKPPVQQLTDKIAGIFVPVVIGIALLSFVVWMIFGGTSELSHALLAFVSVLIIACPCALGLATPTAIMVGVGKGAENGILIKDAESLENAYKMNALILDKTGTITKGKPELTDIKWNAKIADVSQLKSVLLSLEAASEHPLATAVVNSLKAENVPAVPVENFQSITGRGVKGNVNGKSYLIGNKKLLNENLILTDAELEKIALKLEAEAKTVLFFAENVQTVAVIAVADAIKDTSVTAFSELKNLGLEIYMLTGDNEATARAVSEQVGISHFKAGVMPADKGNFVQELQRKGKIVGMVGDGINDSEALARADVSIAMGKGTDIAMEVAQLTLMHSDLNHIPKAIKLSRATVRTIRQNLFWAFIYNVIGIPIAAGVLYPTYGFLLDPMIAGAAMALSSVSVVTNSLRLRTVKL</sequence>
<feature type="transmembrane region" description="Helical" evidence="10">
    <location>
        <begin position="131"/>
        <end position="149"/>
    </location>
</feature>
<dbReference type="PANTHER" id="PTHR43520:SF8">
    <property type="entry name" value="P-TYPE CU(+) TRANSPORTER"/>
    <property type="match status" value="1"/>
</dbReference>
<keyword evidence="6 10" id="KW-0067">ATP-binding</keyword>
<dbReference type="Gene3D" id="2.70.150.10">
    <property type="entry name" value="Calcium-transporting ATPase, cytoplasmic transduction domain A"/>
    <property type="match status" value="1"/>
</dbReference>
<feature type="transmembrane region" description="Helical" evidence="10">
    <location>
        <begin position="106"/>
        <end position="125"/>
    </location>
</feature>
<feature type="transmembrane region" description="Helical" evidence="10">
    <location>
        <begin position="377"/>
        <end position="400"/>
    </location>
</feature>
<evidence type="ECO:0000313" key="12">
    <source>
        <dbReference type="EMBL" id="MFC5271962.1"/>
    </source>
</evidence>
<dbReference type="SUPFAM" id="SSF56784">
    <property type="entry name" value="HAD-like"/>
    <property type="match status" value="1"/>
</dbReference>
<dbReference type="InterPro" id="IPR018303">
    <property type="entry name" value="ATPase_P-typ_P_site"/>
</dbReference>
<feature type="transmembrane region" description="Helical" evidence="10">
    <location>
        <begin position="161"/>
        <end position="184"/>
    </location>
</feature>
<accession>A0ABW0EC69</accession>
<dbReference type="NCBIfam" id="TIGR01525">
    <property type="entry name" value="ATPase-IB_hvy"/>
    <property type="match status" value="1"/>
</dbReference>
<dbReference type="Gene3D" id="3.40.50.1000">
    <property type="entry name" value="HAD superfamily/HAD-like"/>
    <property type="match status" value="1"/>
</dbReference>
<dbReference type="PROSITE" id="PS00154">
    <property type="entry name" value="ATPASE_E1_E2"/>
    <property type="match status" value="1"/>
</dbReference>
<dbReference type="InterPro" id="IPR023214">
    <property type="entry name" value="HAD_sf"/>
</dbReference>
<dbReference type="Pfam" id="PF00702">
    <property type="entry name" value="Hydrolase"/>
    <property type="match status" value="1"/>
</dbReference>
<evidence type="ECO:0000256" key="4">
    <source>
        <dbReference type="ARBA" id="ARBA00022723"/>
    </source>
</evidence>
<keyword evidence="7" id="KW-1278">Translocase</keyword>
<keyword evidence="8 10" id="KW-1133">Transmembrane helix</keyword>
<dbReference type="InterPro" id="IPR001757">
    <property type="entry name" value="P_typ_ATPase"/>
</dbReference>
<dbReference type="Pfam" id="PF00122">
    <property type="entry name" value="E1-E2_ATPase"/>
    <property type="match status" value="1"/>
</dbReference>
<dbReference type="Pfam" id="PF00403">
    <property type="entry name" value="HMA"/>
    <property type="match status" value="1"/>
</dbReference>
<dbReference type="PROSITE" id="PS01047">
    <property type="entry name" value="HMA_1"/>
    <property type="match status" value="1"/>
</dbReference>
<evidence type="ECO:0000256" key="3">
    <source>
        <dbReference type="ARBA" id="ARBA00022692"/>
    </source>
</evidence>
<dbReference type="Gene3D" id="3.40.1110.10">
    <property type="entry name" value="Calcium-transporting ATPase, cytoplasmic domain N"/>
    <property type="match status" value="1"/>
</dbReference>
<name>A0ABW0EC69_9BACT</name>
<dbReference type="InterPro" id="IPR027256">
    <property type="entry name" value="P-typ_ATPase_IB"/>
</dbReference>
<dbReference type="InterPro" id="IPR044492">
    <property type="entry name" value="P_typ_ATPase_HD_dom"/>
</dbReference>
<keyword evidence="13" id="KW-1185">Reference proteome</keyword>
<comment type="subcellular location">
    <subcellularLocation>
        <location evidence="10">Cell membrane</location>
    </subcellularLocation>
    <subcellularLocation>
        <location evidence="1">Endomembrane system</location>
        <topology evidence="1">Multi-pass membrane protein</topology>
    </subcellularLocation>
</comment>
<dbReference type="CDD" id="cd00371">
    <property type="entry name" value="HMA"/>
    <property type="match status" value="1"/>
</dbReference>
<evidence type="ECO:0000256" key="8">
    <source>
        <dbReference type="ARBA" id="ARBA00022989"/>
    </source>
</evidence>
<dbReference type="NCBIfam" id="TIGR01494">
    <property type="entry name" value="ATPase_P-type"/>
    <property type="match status" value="1"/>
</dbReference>
<dbReference type="Proteomes" id="UP001596161">
    <property type="component" value="Unassembled WGS sequence"/>
</dbReference>
<keyword evidence="5 10" id="KW-0547">Nucleotide-binding</keyword>
<dbReference type="SFLD" id="SFLDF00027">
    <property type="entry name" value="p-type_atpase"/>
    <property type="match status" value="1"/>
</dbReference>
<reference evidence="13" key="1">
    <citation type="journal article" date="2019" name="Int. J. Syst. Evol. Microbiol.">
        <title>The Global Catalogue of Microorganisms (GCM) 10K type strain sequencing project: providing services to taxonomists for standard genome sequencing and annotation.</title>
        <authorList>
            <consortium name="The Broad Institute Genomics Platform"/>
            <consortium name="The Broad Institute Genome Sequencing Center for Infectious Disease"/>
            <person name="Wu L."/>
            <person name="Ma J."/>
        </authorList>
    </citation>
    <scope>NUCLEOTIDE SEQUENCE [LARGE SCALE GENOMIC DNA]</scope>
    <source>
        <strain evidence="13">KACC 12602</strain>
    </source>
</reference>
<protein>
    <submittedName>
        <fullName evidence="12">Heavy metal translocating P-type ATPase</fullName>
    </submittedName>
</protein>
<evidence type="ECO:0000256" key="7">
    <source>
        <dbReference type="ARBA" id="ARBA00022967"/>
    </source>
</evidence>
<dbReference type="Gene3D" id="3.30.70.100">
    <property type="match status" value="1"/>
</dbReference>
<feature type="transmembrane region" description="Helical" evidence="10">
    <location>
        <begin position="196"/>
        <end position="215"/>
    </location>
</feature>
<evidence type="ECO:0000313" key="13">
    <source>
        <dbReference type="Proteomes" id="UP001596161"/>
    </source>
</evidence>
<dbReference type="PROSITE" id="PS50846">
    <property type="entry name" value="HMA_2"/>
    <property type="match status" value="1"/>
</dbReference>
<dbReference type="InterPro" id="IPR036412">
    <property type="entry name" value="HAD-like_sf"/>
</dbReference>
<feature type="domain" description="HMA" evidence="11">
    <location>
        <begin position="13"/>
        <end position="79"/>
    </location>
</feature>
<evidence type="ECO:0000256" key="9">
    <source>
        <dbReference type="ARBA" id="ARBA00023136"/>
    </source>
</evidence>
<dbReference type="SUPFAM" id="SSF55008">
    <property type="entry name" value="HMA, heavy metal-associated domain"/>
    <property type="match status" value="1"/>
</dbReference>
<evidence type="ECO:0000256" key="6">
    <source>
        <dbReference type="ARBA" id="ARBA00022840"/>
    </source>
</evidence>
<evidence type="ECO:0000256" key="1">
    <source>
        <dbReference type="ARBA" id="ARBA00004127"/>
    </source>
</evidence>
<dbReference type="EMBL" id="JBHSKT010000010">
    <property type="protein sequence ID" value="MFC5271962.1"/>
    <property type="molecule type" value="Genomic_DNA"/>
</dbReference>
<evidence type="ECO:0000256" key="5">
    <source>
        <dbReference type="ARBA" id="ARBA00022741"/>
    </source>
</evidence>
<dbReference type="InterPro" id="IPR006121">
    <property type="entry name" value="HMA_dom"/>
</dbReference>
<dbReference type="SUPFAM" id="SSF81653">
    <property type="entry name" value="Calcium ATPase, transduction domain A"/>
    <property type="match status" value="1"/>
</dbReference>
<evidence type="ECO:0000256" key="10">
    <source>
        <dbReference type="RuleBase" id="RU362081"/>
    </source>
</evidence>
<comment type="caution">
    <text evidence="12">The sequence shown here is derived from an EMBL/GenBank/DDBJ whole genome shotgun (WGS) entry which is preliminary data.</text>
</comment>
<dbReference type="InterPro" id="IPR059000">
    <property type="entry name" value="ATPase_P-type_domA"/>
</dbReference>
<feature type="transmembrane region" description="Helical" evidence="10">
    <location>
        <begin position="723"/>
        <end position="742"/>
    </location>
</feature>
<feature type="transmembrane region" description="Helical" evidence="10">
    <location>
        <begin position="349"/>
        <end position="371"/>
    </location>
</feature>
<gene>
    <name evidence="12" type="ORF">ACFPIB_15195</name>
</gene>
<dbReference type="SFLD" id="SFLDG00002">
    <property type="entry name" value="C1.7:_P-type_atpase_like"/>
    <property type="match status" value="1"/>
</dbReference>
<dbReference type="PANTHER" id="PTHR43520">
    <property type="entry name" value="ATP7, ISOFORM B"/>
    <property type="match status" value="1"/>
</dbReference>
<comment type="similarity">
    <text evidence="2 10">Belongs to the cation transport ATPase (P-type) (TC 3.A.3) family. Type IB subfamily.</text>
</comment>
<dbReference type="CDD" id="cd02094">
    <property type="entry name" value="P-type_ATPase_Cu-like"/>
    <property type="match status" value="1"/>
</dbReference>
<dbReference type="InterPro" id="IPR008250">
    <property type="entry name" value="ATPase_P-typ_transduc_dom_A_sf"/>
</dbReference>
<evidence type="ECO:0000256" key="2">
    <source>
        <dbReference type="ARBA" id="ARBA00006024"/>
    </source>
</evidence>
<proteinExistence type="inferred from homology"/>
<organism evidence="12 13">
    <name type="scientific">Adhaeribacter terreus</name>
    <dbReference type="NCBI Taxonomy" id="529703"/>
    <lineage>
        <taxon>Bacteria</taxon>
        <taxon>Pseudomonadati</taxon>
        <taxon>Bacteroidota</taxon>
        <taxon>Cytophagia</taxon>
        <taxon>Cytophagales</taxon>
        <taxon>Hymenobacteraceae</taxon>
        <taxon>Adhaeribacter</taxon>
    </lineage>
</organism>
<keyword evidence="4 10" id="KW-0479">Metal-binding</keyword>
<dbReference type="SUPFAM" id="SSF81665">
    <property type="entry name" value="Calcium ATPase, transmembrane domain M"/>
    <property type="match status" value="1"/>
</dbReference>
<dbReference type="InterPro" id="IPR023298">
    <property type="entry name" value="ATPase_P-typ_TM_dom_sf"/>
</dbReference>
<evidence type="ECO:0000259" key="11">
    <source>
        <dbReference type="PROSITE" id="PS50846"/>
    </source>
</evidence>
<dbReference type="InterPro" id="IPR036163">
    <property type="entry name" value="HMA_dom_sf"/>
</dbReference>
<dbReference type="PRINTS" id="PR00943">
    <property type="entry name" value="CUATPASE"/>
</dbReference>
<dbReference type="InterPro" id="IPR017969">
    <property type="entry name" value="Heavy-metal-associated_CS"/>
</dbReference>
<dbReference type="RefSeq" id="WP_378018319.1">
    <property type="nucleotide sequence ID" value="NZ_JBHSKT010000010.1"/>
</dbReference>
<keyword evidence="9 10" id="KW-0472">Membrane</keyword>
<dbReference type="PRINTS" id="PR00119">
    <property type="entry name" value="CATATPASE"/>
</dbReference>
<dbReference type="NCBIfam" id="TIGR01511">
    <property type="entry name" value="ATPase-IB1_Cu"/>
    <property type="match status" value="1"/>
</dbReference>
<dbReference type="InterPro" id="IPR023299">
    <property type="entry name" value="ATPase_P-typ_cyto_dom_N"/>
</dbReference>